<keyword evidence="3" id="KW-1185">Reference proteome</keyword>
<dbReference type="Gene3D" id="1.10.10.60">
    <property type="entry name" value="Homeodomain-like"/>
    <property type="match status" value="1"/>
</dbReference>
<dbReference type="PANTHER" id="PTHR33492">
    <property type="entry name" value="OSJNBA0043A12.37 PROTEIN-RELATED"/>
    <property type="match status" value="1"/>
</dbReference>
<dbReference type="PROSITE" id="PS50090">
    <property type="entry name" value="MYB_LIKE"/>
    <property type="match status" value="1"/>
</dbReference>
<dbReference type="PANTHER" id="PTHR33492:SF4">
    <property type="entry name" value="OS02G0174300 PROTEIN"/>
    <property type="match status" value="1"/>
</dbReference>
<dbReference type="Pfam" id="PF13837">
    <property type="entry name" value="Myb_DNA-bind_4"/>
    <property type="match status" value="1"/>
</dbReference>
<organism evidence="2 3">
    <name type="scientific">Ilex paraguariensis</name>
    <name type="common">yerba mate</name>
    <dbReference type="NCBI Taxonomy" id="185542"/>
    <lineage>
        <taxon>Eukaryota</taxon>
        <taxon>Viridiplantae</taxon>
        <taxon>Streptophyta</taxon>
        <taxon>Embryophyta</taxon>
        <taxon>Tracheophyta</taxon>
        <taxon>Spermatophyta</taxon>
        <taxon>Magnoliopsida</taxon>
        <taxon>eudicotyledons</taxon>
        <taxon>Gunneridae</taxon>
        <taxon>Pentapetalae</taxon>
        <taxon>asterids</taxon>
        <taxon>campanulids</taxon>
        <taxon>Aquifoliales</taxon>
        <taxon>Aquifoliaceae</taxon>
        <taxon>Ilex</taxon>
    </lineage>
</organism>
<dbReference type="Proteomes" id="UP001642360">
    <property type="component" value="Unassembled WGS sequence"/>
</dbReference>
<gene>
    <name evidence="2" type="ORF">ILEXP_LOCUS39377</name>
</gene>
<feature type="domain" description="Myb-like" evidence="1">
    <location>
        <begin position="52"/>
        <end position="108"/>
    </location>
</feature>
<dbReference type="InterPro" id="IPR001005">
    <property type="entry name" value="SANT/Myb"/>
</dbReference>
<protein>
    <recommendedName>
        <fullName evidence="1">Myb-like domain-containing protein</fullName>
    </recommendedName>
</protein>
<comment type="caution">
    <text evidence="2">The sequence shown here is derived from an EMBL/GenBank/DDBJ whole genome shotgun (WGS) entry which is preliminary data.</text>
</comment>
<sequence length="222" mass="25570">MEEAQFTNGLEYLQTSTKEEDIDCEMEKNDRSHHQSRVLGSRRTRSQVAPDWTVQESLILVNEINATERDCRNTLSSFQKWQIIAENCKALEVHRSMNQCKRKWDSLLAEYERIKQLESEAGPGSYWSLDGHKRRELGLADNFDTYLFKVIDDSIKGKEGRPDTDPEMDPEAEADVPEVIAETAVFASNFCFSILAGLPWQWLLSRGFDIANVVILQTKHKR</sequence>
<evidence type="ECO:0000313" key="2">
    <source>
        <dbReference type="EMBL" id="CAK9169888.1"/>
    </source>
</evidence>
<dbReference type="EMBL" id="CAUOFW020005391">
    <property type="protein sequence ID" value="CAK9169888.1"/>
    <property type="molecule type" value="Genomic_DNA"/>
</dbReference>
<evidence type="ECO:0000313" key="3">
    <source>
        <dbReference type="Proteomes" id="UP001642360"/>
    </source>
</evidence>
<accession>A0ABC8TR51</accession>
<proteinExistence type="predicted"/>
<dbReference type="InterPro" id="IPR044822">
    <property type="entry name" value="Myb_DNA-bind_4"/>
</dbReference>
<evidence type="ECO:0000259" key="1">
    <source>
        <dbReference type="PROSITE" id="PS50090"/>
    </source>
</evidence>
<dbReference type="AlphaFoldDB" id="A0ABC8TR51"/>
<reference evidence="2 3" key="1">
    <citation type="submission" date="2024-02" db="EMBL/GenBank/DDBJ databases">
        <authorList>
            <person name="Vignale AGUSTIN F."/>
            <person name="Sosa J E."/>
            <person name="Modenutti C."/>
        </authorList>
    </citation>
    <scope>NUCLEOTIDE SEQUENCE [LARGE SCALE GENOMIC DNA]</scope>
</reference>
<name>A0ABC8TR51_9AQUA</name>